<dbReference type="InterPro" id="IPR003651">
    <property type="entry name" value="Endonuclease3_FeS-loop_motif"/>
</dbReference>
<dbReference type="GO" id="GO:0046872">
    <property type="term" value="F:metal ion binding"/>
    <property type="evidence" value="ECO:0007669"/>
    <property type="project" value="UniProtKB-KW"/>
</dbReference>
<keyword evidence="10 12" id="KW-0456">Lyase</keyword>
<dbReference type="HAMAP" id="MF_00942">
    <property type="entry name" value="Nth"/>
    <property type="match status" value="1"/>
</dbReference>
<dbReference type="InterPro" id="IPR004035">
    <property type="entry name" value="Endouclease-III_FeS-bd_BS"/>
</dbReference>
<dbReference type="GO" id="GO:0051539">
    <property type="term" value="F:4 iron, 4 sulfur cluster binding"/>
    <property type="evidence" value="ECO:0007669"/>
    <property type="project" value="UniProtKB-UniRule"/>
</dbReference>
<evidence type="ECO:0000256" key="7">
    <source>
        <dbReference type="ARBA" id="ARBA00023014"/>
    </source>
</evidence>
<evidence type="ECO:0000256" key="3">
    <source>
        <dbReference type="ARBA" id="ARBA00022723"/>
    </source>
</evidence>
<dbReference type="EC" id="4.2.99.18" evidence="12"/>
<dbReference type="SUPFAM" id="SSF48150">
    <property type="entry name" value="DNA-glycosylase"/>
    <property type="match status" value="1"/>
</dbReference>
<feature type="binding site" evidence="12">
    <location>
        <position position="197"/>
    </location>
    <ligand>
        <name>[4Fe-4S] cluster</name>
        <dbReference type="ChEBI" id="CHEBI:49883"/>
    </ligand>
</feature>
<dbReference type="InterPro" id="IPR005759">
    <property type="entry name" value="Nth"/>
</dbReference>
<organism evidence="15 16">
    <name type="scientific">Caldanaerobius fijiensis DSM 17918</name>
    <dbReference type="NCBI Taxonomy" id="1121256"/>
    <lineage>
        <taxon>Bacteria</taxon>
        <taxon>Bacillati</taxon>
        <taxon>Bacillota</taxon>
        <taxon>Clostridia</taxon>
        <taxon>Thermoanaerobacterales</taxon>
        <taxon>Thermoanaerobacteraceae</taxon>
        <taxon>Caldanaerobius</taxon>
    </lineage>
</organism>
<feature type="binding site" evidence="12">
    <location>
        <position position="187"/>
    </location>
    <ligand>
        <name>[4Fe-4S] cluster</name>
        <dbReference type="ChEBI" id="CHEBI:49883"/>
    </ligand>
</feature>
<keyword evidence="2 12" id="KW-0004">4Fe-4S</keyword>
<evidence type="ECO:0000259" key="13">
    <source>
        <dbReference type="SMART" id="SM00278"/>
    </source>
</evidence>
<evidence type="ECO:0000256" key="5">
    <source>
        <dbReference type="ARBA" id="ARBA00022801"/>
    </source>
</evidence>
<dbReference type="InterPro" id="IPR011257">
    <property type="entry name" value="DNA_glycosylase"/>
</dbReference>
<evidence type="ECO:0000256" key="8">
    <source>
        <dbReference type="ARBA" id="ARBA00023125"/>
    </source>
</evidence>
<proteinExistence type="inferred from homology"/>
<keyword evidence="8 12" id="KW-0238">DNA-binding</keyword>
<dbReference type="OrthoDB" id="9800977at2"/>
<evidence type="ECO:0000259" key="14">
    <source>
        <dbReference type="SMART" id="SM00478"/>
    </source>
</evidence>
<keyword evidence="11 12" id="KW-0326">Glycosidase</keyword>
<dbReference type="AlphaFoldDB" id="A0A1M4YQG0"/>
<dbReference type="Pfam" id="PF00730">
    <property type="entry name" value="HhH-GPD"/>
    <property type="match status" value="1"/>
</dbReference>
<keyword evidence="9 12" id="KW-0234">DNA repair</keyword>
<keyword evidence="5 12" id="KW-0378">Hydrolase</keyword>
<feature type="binding site" evidence="12">
    <location>
        <position position="194"/>
    </location>
    <ligand>
        <name>[4Fe-4S] cluster</name>
        <dbReference type="ChEBI" id="CHEBI:49883"/>
    </ligand>
</feature>
<dbReference type="PANTHER" id="PTHR10359:SF18">
    <property type="entry name" value="ENDONUCLEASE III"/>
    <property type="match status" value="1"/>
</dbReference>
<sequence length="211" mass="23804">MDRETANMIMRTLEKQYPGAGPGLRFENPFQLLIATILSAQCTDARVNQVTSRLFKKYRSPEDFAHAKLNEIESEIKECGLYRAKSKHIIETCKKLVEDFGGEVPQNREDLMKLPGVGRKTANVVLSNAFGVNAIGVDTHVFRVANRLGLASSKDAFGTEKDLMEILPEEMWGKAHHLLIYHGRNICRAKRPRCGICPVNSYCKYYNDLKG</sequence>
<dbReference type="InterPro" id="IPR000445">
    <property type="entry name" value="HhH_motif"/>
</dbReference>
<dbReference type="PROSITE" id="PS01155">
    <property type="entry name" value="ENDONUCLEASE_III_2"/>
    <property type="match status" value="1"/>
</dbReference>
<dbReference type="CDD" id="cd00056">
    <property type="entry name" value="ENDO3c"/>
    <property type="match status" value="1"/>
</dbReference>
<dbReference type="Proteomes" id="UP000184088">
    <property type="component" value="Unassembled WGS sequence"/>
</dbReference>
<keyword evidence="6 12" id="KW-0408">Iron</keyword>
<evidence type="ECO:0000256" key="11">
    <source>
        <dbReference type="ARBA" id="ARBA00023295"/>
    </source>
</evidence>
<evidence type="ECO:0000313" key="15">
    <source>
        <dbReference type="EMBL" id="SHF07887.1"/>
    </source>
</evidence>
<protein>
    <recommendedName>
        <fullName evidence="12">Endonuclease III</fullName>
        <ecNumber evidence="12">4.2.99.18</ecNumber>
    </recommendedName>
    <alternativeName>
        <fullName evidence="12">DNA-(apurinic or apyrimidinic site) lyase</fullName>
    </alternativeName>
</protein>
<accession>A0A1M4YQG0</accession>
<dbReference type="GO" id="GO:0019104">
    <property type="term" value="F:DNA N-glycosylase activity"/>
    <property type="evidence" value="ECO:0007669"/>
    <property type="project" value="UniProtKB-UniRule"/>
</dbReference>
<dbReference type="GO" id="GO:0006285">
    <property type="term" value="P:base-excision repair, AP site formation"/>
    <property type="evidence" value="ECO:0007669"/>
    <property type="project" value="TreeGrafter"/>
</dbReference>
<dbReference type="SMART" id="SM00478">
    <property type="entry name" value="ENDO3c"/>
    <property type="match status" value="1"/>
</dbReference>
<keyword evidence="4 12" id="KW-0227">DNA damage</keyword>
<dbReference type="GO" id="GO:0003677">
    <property type="term" value="F:DNA binding"/>
    <property type="evidence" value="ECO:0007669"/>
    <property type="project" value="UniProtKB-UniRule"/>
</dbReference>
<gene>
    <name evidence="12" type="primary">nth</name>
    <name evidence="15" type="ORF">SAMN02746089_01262</name>
</gene>
<evidence type="ECO:0000256" key="4">
    <source>
        <dbReference type="ARBA" id="ARBA00022763"/>
    </source>
</evidence>
<evidence type="ECO:0000256" key="9">
    <source>
        <dbReference type="ARBA" id="ARBA00023204"/>
    </source>
</evidence>
<dbReference type="FunFam" id="1.10.340.30:FF:000001">
    <property type="entry name" value="Endonuclease III"/>
    <property type="match status" value="1"/>
</dbReference>
<dbReference type="STRING" id="1121256.SAMN02746089_01262"/>
<dbReference type="GO" id="GO:0140078">
    <property type="term" value="F:class I DNA-(apurinic or apyrimidinic site) endonuclease activity"/>
    <property type="evidence" value="ECO:0007669"/>
    <property type="project" value="UniProtKB-EC"/>
</dbReference>
<feature type="binding site" evidence="12">
    <location>
        <position position="203"/>
    </location>
    <ligand>
        <name>[4Fe-4S] cluster</name>
        <dbReference type="ChEBI" id="CHEBI:49883"/>
    </ligand>
</feature>
<reference evidence="15 16" key="1">
    <citation type="submission" date="2016-11" db="EMBL/GenBank/DDBJ databases">
        <authorList>
            <person name="Jaros S."/>
            <person name="Januszkiewicz K."/>
            <person name="Wedrychowicz H."/>
        </authorList>
    </citation>
    <scope>NUCLEOTIDE SEQUENCE [LARGE SCALE GENOMIC DNA]</scope>
    <source>
        <strain evidence="15 16">DSM 17918</strain>
    </source>
</reference>
<dbReference type="PIRSF" id="PIRSF001435">
    <property type="entry name" value="Nth"/>
    <property type="match status" value="1"/>
</dbReference>
<dbReference type="Pfam" id="PF00633">
    <property type="entry name" value="HHH"/>
    <property type="match status" value="1"/>
</dbReference>
<keyword evidence="3 12" id="KW-0479">Metal-binding</keyword>
<keyword evidence="15" id="KW-0255">Endonuclease</keyword>
<dbReference type="Gene3D" id="1.10.1670.10">
    <property type="entry name" value="Helix-hairpin-Helix base-excision DNA repair enzymes (C-terminal)"/>
    <property type="match status" value="1"/>
</dbReference>
<dbReference type="InterPro" id="IPR023170">
    <property type="entry name" value="HhH_base_excis_C"/>
</dbReference>
<name>A0A1M4YQG0_9THEO</name>
<dbReference type="InterPro" id="IPR003265">
    <property type="entry name" value="HhH-GPD_domain"/>
</dbReference>
<feature type="domain" description="HhH-GPD" evidence="14">
    <location>
        <begin position="38"/>
        <end position="185"/>
    </location>
</feature>
<evidence type="ECO:0000256" key="12">
    <source>
        <dbReference type="HAMAP-Rule" id="MF_00942"/>
    </source>
</evidence>
<dbReference type="RefSeq" id="WP_073342892.1">
    <property type="nucleotide sequence ID" value="NZ_FQVH01000011.1"/>
</dbReference>
<evidence type="ECO:0000256" key="2">
    <source>
        <dbReference type="ARBA" id="ARBA00022485"/>
    </source>
</evidence>
<evidence type="ECO:0000256" key="1">
    <source>
        <dbReference type="ARBA" id="ARBA00008343"/>
    </source>
</evidence>
<comment type="similarity">
    <text evidence="1 12">Belongs to the Nth/MutY family.</text>
</comment>
<dbReference type="InterPro" id="IPR003583">
    <property type="entry name" value="Hlx-hairpin-Hlx_DNA-bd_motif"/>
</dbReference>
<keyword evidence="7 12" id="KW-0411">Iron-sulfur</keyword>
<keyword evidence="15" id="KW-0540">Nuclease</keyword>
<dbReference type="FunFam" id="1.10.1670.10:FF:000001">
    <property type="entry name" value="Endonuclease III"/>
    <property type="match status" value="1"/>
</dbReference>
<evidence type="ECO:0000313" key="16">
    <source>
        <dbReference type="Proteomes" id="UP000184088"/>
    </source>
</evidence>
<comment type="catalytic activity">
    <reaction evidence="12">
        <text>2'-deoxyribonucleotide-(2'-deoxyribose 5'-phosphate)-2'-deoxyribonucleotide-DNA = a 3'-end 2'-deoxyribonucleotide-(2,3-dehydro-2,3-deoxyribose 5'-phosphate)-DNA + a 5'-end 5'-phospho-2'-deoxyribonucleoside-DNA + H(+)</text>
        <dbReference type="Rhea" id="RHEA:66592"/>
        <dbReference type="Rhea" id="RHEA-COMP:13180"/>
        <dbReference type="Rhea" id="RHEA-COMP:16897"/>
        <dbReference type="Rhea" id="RHEA-COMP:17067"/>
        <dbReference type="ChEBI" id="CHEBI:15378"/>
        <dbReference type="ChEBI" id="CHEBI:136412"/>
        <dbReference type="ChEBI" id="CHEBI:157695"/>
        <dbReference type="ChEBI" id="CHEBI:167181"/>
        <dbReference type="EC" id="4.2.99.18"/>
    </reaction>
</comment>
<dbReference type="Pfam" id="PF10576">
    <property type="entry name" value="EndIII_4Fe-2S"/>
    <property type="match status" value="1"/>
</dbReference>
<comment type="function">
    <text evidence="12">DNA repair enzyme that has both DNA N-glycosylase activity and AP-lyase activity. The DNA N-glycosylase activity releases various damaged pyrimidines from DNA by cleaving the N-glycosidic bond, leaving an AP (apurinic/apyrimidinic) site. The AP-lyase activity cleaves the phosphodiester bond 3' to the AP site by a beta-elimination, leaving a 3'-terminal unsaturated sugar and a product with a terminal 5'-phosphate.</text>
</comment>
<dbReference type="PANTHER" id="PTHR10359">
    <property type="entry name" value="A/G-SPECIFIC ADENINE GLYCOSYLASE/ENDONUCLEASE III"/>
    <property type="match status" value="1"/>
</dbReference>
<dbReference type="EMBL" id="FQVH01000011">
    <property type="protein sequence ID" value="SHF07887.1"/>
    <property type="molecule type" value="Genomic_DNA"/>
</dbReference>
<dbReference type="Gene3D" id="1.10.340.30">
    <property type="entry name" value="Hypothetical protein, domain 2"/>
    <property type="match status" value="1"/>
</dbReference>
<dbReference type="SMART" id="SM00525">
    <property type="entry name" value="FES"/>
    <property type="match status" value="1"/>
</dbReference>
<dbReference type="NCBIfam" id="TIGR01083">
    <property type="entry name" value="nth"/>
    <property type="match status" value="1"/>
</dbReference>
<evidence type="ECO:0000256" key="10">
    <source>
        <dbReference type="ARBA" id="ARBA00023239"/>
    </source>
</evidence>
<dbReference type="PROSITE" id="PS00764">
    <property type="entry name" value="ENDONUCLEASE_III_1"/>
    <property type="match status" value="1"/>
</dbReference>
<keyword evidence="16" id="KW-1185">Reference proteome</keyword>
<dbReference type="InterPro" id="IPR004036">
    <property type="entry name" value="Endonuclease-III-like_CS2"/>
</dbReference>
<dbReference type="SMART" id="SM00278">
    <property type="entry name" value="HhH1"/>
    <property type="match status" value="1"/>
</dbReference>
<evidence type="ECO:0000256" key="6">
    <source>
        <dbReference type="ARBA" id="ARBA00023004"/>
    </source>
</evidence>
<comment type="cofactor">
    <cofactor evidence="12">
        <name>[4Fe-4S] cluster</name>
        <dbReference type="ChEBI" id="CHEBI:49883"/>
    </cofactor>
    <text evidence="12">Binds 1 [4Fe-4S] cluster.</text>
</comment>
<feature type="domain" description="Helix-hairpin-helix DNA-binding motif class 1" evidence="13">
    <location>
        <begin position="109"/>
        <end position="128"/>
    </location>
</feature>